<organism evidence="2">
    <name type="scientific">viral metagenome</name>
    <dbReference type="NCBI Taxonomy" id="1070528"/>
    <lineage>
        <taxon>unclassified sequences</taxon>
        <taxon>metagenomes</taxon>
        <taxon>organismal metagenomes</taxon>
    </lineage>
</organism>
<reference evidence="2" key="1">
    <citation type="journal article" date="2020" name="Nature">
        <title>Giant virus diversity and host interactions through global metagenomics.</title>
        <authorList>
            <person name="Schulz F."/>
            <person name="Roux S."/>
            <person name="Paez-Espino D."/>
            <person name="Jungbluth S."/>
            <person name="Walsh D.A."/>
            <person name="Denef V.J."/>
            <person name="McMahon K.D."/>
            <person name="Konstantinidis K.T."/>
            <person name="Eloe-Fadrosh E.A."/>
            <person name="Kyrpides N.C."/>
            <person name="Woyke T."/>
        </authorList>
    </citation>
    <scope>NUCLEOTIDE SEQUENCE</scope>
    <source>
        <strain evidence="2">GVMAG-M-3300024302-11</strain>
    </source>
</reference>
<proteinExistence type="predicted"/>
<sequence length="327" mass="38970">MKCSKCNEEKELVRGNQCKECKNAYERERKRGTKERKELTNIKIKEALNKKNDSNIVELIIDDKLSFKCKLCNETKIMSFFNLINYNTELSDECNKCFSSKCTRCHEVKELVKGKWCKECKNEYERIRRSDAKVKEKIKEKEKERYQKNKENVKEIKFDDNETKECSVCNEVKKLDKFHVAKTKGKIRAECRTCSSKNRKEYYQTHKDETIKQTNKYKNERRKKDPAFKIERNMRCRLYHALKKDGAKKSDTTMKLVGCTPTFLKGYIEAKFTDGMTWDNYGDFHIDHIRPCASFNLLNEEEQRICFHYKNLQPLWGHDNLIKGSKF</sequence>
<feature type="coiled-coil region" evidence="1">
    <location>
        <begin position="124"/>
        <end position="156"/>
    </location>
</feature>
<dbReference type="AlphaFoldDB" id="A0A6C0ISU7"/>
<dbReference type="EMBL" id="MN740255">
    <property type="protein sequence ID" value="QHT96334.1"/>
    <property type="molecule type" value="Genomic_DNA"/>
</dbReference>
<keyword evidence="1" id="KW-0175">Coiled coil</keyword>
<protein>
    <submittedName>
        <fullName evidence="2">Uncharacterized protein</fullName>
    </submittedName>
</protein>
<evidence type="ECO:0000313" key="2">
    <source>
        <dbReference type="EMBL" id="QHT96334.1"/>
    </source>
</evidence>
<evidence type="ECO:0000256" key="1">
    <source>
        <dbReference type="SAM" id="Coils"/>
    </source>
</evidence>
<accession>A0A6C0ISU7</accession>
<name>A0A6C0ISU7_9ZZZZ</name>